<evidence type="ECO:0000313" key="2">
    <source>
        <dbReference type="EMBL" id="KAK1627818.1"/>
    </source>
</evidence>
<dbReference type="InterPro" id="IPR006553">
    <property type="entry name" value="Leu-rich_rpt_Cys-con_subtyp"/>
</dbReference>
<keyword evidence="3" id="KW-1185">Reference proteome</keyword>
<dbReference type="PANTHER" id="PTHR13318">
    <property type="entry name" value="PARTNER OF PAIRED, ISOFORM B-RELATED"/>
    <property type="match status" value="1"/>
</dbReference>
<gene>
    <name evidence="2" type="ORF">QYE76_002133</name>
</gene>
<dbReference type="PANTHER" id="PTHR13318:SF182">
    <property type="entry name" value="F-BOX_LRR-REPEAT PROTEIN 14"/>
    <property type="match status" value="1"/>
</dbReference>
<dbReference type="FunFam" id="3.80.10.10:FF:000537">
    <property type="entry name" value="F-box domain containing protein"/>
    <property type="match status" value="1"/>
</dbReference>
<dbReference type="GO" id="GO:0031146">
    <property type="term" value="P:SCF-dependent proteasomal ubiquitin-dependent protein catabolic process"/>
    <property type="evidence" value="ECO:0007669"/>
    <property type="project" value="TreeGrafter"/>
</dbReference>
<name>A0AAD8RMM5_LOLMU</name>
<dbReference type="EMBL" id="JAUUTY010000005">
    <property type="protein sequence ID" value="KAK1627818.1"/>
    <property type="molecule type" value="Genomic_DNA"/>
</dbReference>
<organism evidence="2 3">
    <name type="scientific">Lolium multiflorum</name>
    <name type="common">Italian ryegrass</name>
    <name type="synonym">Lolium perenne subsp. multiflorum</name>
    <dbReference type="NCBI Taxonomy" id="4521"/>
    <lineage>
        <taxon>Eukaryota</taxon>
        <taxon>Viridiplantae</taxon>
        <taxon>Streptophyta</taxon>
        <taxon>Embryophyta</taxon>
        <taxon>Tracheophyta</taxon>
        <taxon>Spermatophyta</taxon>
        <taxon>Magnoliopsida</taxon>
        <taxon>Liliopsida</taxon>
        <taxon>Poales</taxon>
        <taxon>Poaceae</taxon>
        <taxon>BOP clade</taxon>
        <taxon>Pooideae</taxon>
        <taxon>Poodae</taxon>
        <taxon>Poeae</taxon>
        <taxon>Poeae Chloroplast Group 2 (Poeae type)</taxon>
        <taxon>Loliodinae</taxon>
        <taxon>Loliinae</taxon>
        <taxon>Lolium</taxon>
    </lineage>
</organism>
<proteinExistence type="predicted"/>
<feature type="domain" description="F-box/LRR-repeat protein 15-like leucin rich repeat" evidence="1">
    <location>
        <begin position="249"/>
        <end position="460"/>
    </location>
</feature>
<protein>
    <recommendedName>
        <fullName evidence="1">F-box/LRR-repeat protein 15-like leucin rich repeat domain-containing protein</fullName>
    </recommendedName>
</protein>
<dbReference type="Pfam" id="PF13516">
    <property type="entry name" value="LRR_6"/>
    <property type="match status" value="1"/>
</dbReference>
<dbReference type="InterPro" id="IPR057207">
    <property type="entry name" value="FBXL15_LRR"/>
</dbReference>
<dbReference type="AlphaFoldDB" id="A0AAD8RMM5"/>
<dbReference type="InterPro" id="IPR001611">
    <property type="entry name" value="Leu-rich_rpt"/>
</dbReference>
<dbReference type="SUPFAM" id="SSF52047">
    <property type="entry name" value="RNI-like"/>
    <property type="match status" value="1"/>
</dbReference>
<reference evidence="2" key="1">
    <citation type="submission" date="2023-07" db="EMBL/GenBank/DDBJ databases">
        <title>A chromosome-level genome assembly of Lolium multiflorum.</title>
        <authorList>
            <person name="Chen Y."/>
            <person name="Copetti D."/>
            <person name="Kolliker R."/>
            <person name="Studer B."/>
        </authorList>
    </citation>
    <scope>NUCLEOTIDE SEQUENCE</scope>
    <source>
        <strain evidence="2">02402/16</strain>
        <tissue evidence="2">Leaf</tissue>
    </source>
</reference>
<sequence length="487" mass="53893">MEDLPEALLAEIVLRITRTSDLNSLSLVSKQLYIIDASQRSAIRISCGSFSAGEALASLCSRFTNLSKVEIDYAGWKCGHRNQLDNKDLLVISSQCPSLTELTLSFCSDINDSGLHYLAYCKKLISLRLNSVPEITSSGLLFVAVGCKSLSGLLLINCEKIGSVEWLEYLGWNGSLEELVVKNCEGISQYDILKLGPGWMKLRKFDFEIKGGFYRGYCFSEAGYDPLYNAHNPSRYDFCSESLKDLRLACFKTETEVGLRFLLGKCKSLERLCLEYVHGLNDNDIIVLSESCRNLKSISLWLTPTRYDDLNGDGFRTAFTDNSLKALALNCSMLEAVELTFAGCEHTYPSEIGFTQKGLVVLIQSCPIRVLVLNGANFFDDEGMMTLSSAPLLETLELVDCREVTDAGLCFIAHTPCLINLTLRHCKRVTDVGVAELVNSQNLKSLIIDCCRRVSEKAVLGAGRSVQYSVETASPGGLKRIYPMFTG</sequence>
<dbReference type="InterPro" id="IPR032675">
    <property type="entry name" value="LRR_dom_sf"/>
</dbReference>
<dbReference type="Gene3D" id="3.80.10.10">
    <property type="entry name" value="Ribonuclease Inhibitor"/>
    <property type="match status" value="2"/>
</dbReference>
<evidence type="ECO:0000313" key="3">
    <source>
        <dbReference type="Proteomes" id="UP001231189"/>
    </source>
</evidence>
<dbReference type="Proteomes" id="UP001231189">
    <property type="component" value="Unassembled WGS sequence"/>
</dbReference>
<dbReference type="FunFam" id="3.80.10.10:FF:000653">
    <property type="entry name" value="F-box/LRR-repeat protein 14"/>
    <property type="match status" value="1"/>
</dbReference>
<dbReference type="FunFam" id="1.20.1280.50:FF:000023">
    <property type="entry name" value="F-box/LRR-repeat protein 4"/>
    <property type="match status" value="1"/>
</dbReference>
<dbReference type="GO" id="GO:0019005">
    <property type="term" value="C:SCF ubiquitin ligase complex"/>
    <property type="evidence" value="ECO:0007669"/>
    <property type="project" value="TreeGrafter"/>
</dbReference>
<evidence type="ECO:0000259" key="1">
    <source>
        <dbReference type="Pfam" id="PF25372"/>
    </source>
</evidence>
<accession>A0AAD8RMM5</accession>
<comment type="caution">
    <text evidence="2">The sequence shown here is derived from an EMBL/GenBank/DDBJ whole genome shotgun (WGS) entry which is preliminary data.</text>
</comment>
<dbReference type="Pfam" id="PF25372">
    <property type="entry name" value="DUF7885"/>
    <property type="match status" value="1"/>
</dbReference>
<dbReference type="SMART" id="SM00367">
    <property type="entry name" value="LRR_CC"/>
    <property type="match status" value="6"/>
</dbReference>